<dbReference type="AlphaFoldDB" id="A0A195B4K1"/>
<dbReference type="EMBL" id="KQ976618">
    <property type="protein sequence ID" value="KYM79192.1"/>
    <property type="molecule type" value="Genomic_DNA"/>
</dbReference>
<gene>
    <name evidence="1" type="ORF">ALC53_10356</name>
</gene>
<reference evidence="1 2" key="1">
    <citation type="submission" date="2015-09" db="EMBL/GenBank/DDBJ databases">
        <title>Atta colombica WGS genome.</title>
        <authorList>
            <person name="Nygaard S."/>
            <person name="Hu H."/>
            <person name="Boomsma J."/>
            <person name="Zhang G."/>
        </authorList>
    </citation>
    <scope>NUCLEOTIDE SEQUENCE [LARGE SCALE GENOMIC DNA]</scope>
    <source>
        <strain evidence="1">Treedump-2</strain>
        <tissue evidence="1">Whole body</tissue>
    </source>
</reference>
<keyword evidence="2" id="KW-1185">Reference proteome</keyword>
<accession>A0A195B4K1</accession>
<sequence length="208" mass="23173">MSTITFETSVNFSVVYMIYDIVSKVSCDVHTQRYVHGKRILGEEPLAKMSAAVENGVDASKPRGGVFSRAFAKRAQPYEEGESDDSSLVTLGQVVLLSKATEKVALSIASPFPKDDQSATEQYPAEREFPLDVSRRNRPIIPAFEFRSPAHISVSMRQKREFVERGTSTTEGVYPREKEKAVVRAGWVAGHIEKARRDEAYELGIMSP</sequence>
<organism evidence="1 2">
    <name type="scientific">Atta colombica</name>
    <dbReference type="NCBI Taxonomy" id="520822"/>
    <lineage>
        <taxon>Eukaryota</taxon>
        <taxon>Metazoa</taxon>
        <taxon>Ecdysozoa</taxon>
        <taxon>Arthropoda</taxon>
        <taxon>Hexapoda</taxon>
        <taxon>Insecta</taxon>
        <taxon>Pterygota</taxon>
        <taxon>Neoptera</taxon>
        <taxon>Endopterygota</taxon>
        <taxon>Hymenoptera</taxon>
        <taxon>Apocrita</taxon>
        <taxon>Aculeata</taxon>
        <taxon>Formicoidea</taxon>
        <taxon>Formicidae</taxon>
        <taxon>Myrmicinae</taxon>
        <taxon>Atta</taxon>
    </lineage>
</organism>
<dbReference type="Proteomes" id="UP000078540">
    <property type="component" value="Unassembled WGS sequence"/>
</dbReference>
<evidence type="ECO:0000313" key="2">
    <source>
        <dbReference type="Proteomes" id="UP000078540"/>
    </source>
</evidence>
<proteinExistence type="predicted"/>
<protein>
    <submittedName>
        <fullName evidence="1">Uncharacterized protein</fullName>
    </submittedName>
</protein>
<evidence type="ECO:0000313" key="1">
    <source>
        <dbReference type="EMBL" id="KYM79192.1"/>
    </source>
</evidence>
<name>A0A195B4K1_9HYME</name>